<dbReference type="InterPro" id="IPR036291">
    <property type="entry name" value="NAD(P)-bd_dom_sf"/>
</dbReference>
<organism evidence="4 5">
    <name type="scientific">Paecilomyces lecythidis</name>
    <dbReference type="NCBI Taxonomy" id="3004212"/>
    <lineage>
        <taxon>Eukaryota</taxon>
        <taxon>Fungi</taxon>
        <taxon>Dikarya</taxon>
        <taxon>Ascomycota</taxon>
        <taxon>Pezizomycotina</taxon>
        <taxon>Eurotiomycetes</taxon>
        <taxon>Eurotiomycetidae</taxon>
        <taxon>Eurotiales</taxon>
        <taxon>Thermoascaceae</taxon>
        <taxon>Paecilomyces</taxon>
    </lineage>
</organism>
<protein>
    <recommendedName>
        <fullName evidence="6">Short chain dehydrogenase/reductase family</fullName>
    </recommendedName>
</protein>
<evidence type="ECO:0000313" key="5">
    <source>
        <dbReference type="Proteomes" id="UP001583193"/>
    </source>
</evidence>
<keyword evidence="2" id="KW-0521">NADP</keyword>
<dbReference type="EMBL" id="JAVDPF010000006">
    <property type="protein sequence ID" value="KAL1882630.1"/>
    <property type="molecule type" value="Genomic_DNA"/>
</dbReference>
<sequence>MAEFEASKLFSVKGLVAIVTGGGSGLGAVMARALDTNGAHKVFILGRREQNLKEVAAQAINKSIIPVTADVTSKESLQAAYDTISKQTDHVDLLIANSGIMGPSINPGAPGKPAGSVPALSELRDHLWATPMEDFSNVFNVNISGTFYTVLAFLPLLEAAEQKRPTPVPGKLSPPKPQIIITSSIGGFSRVTAFSPAYSISKSATNYMIKSLSTMLVKYGIRVNGIAPGLYYSDMAAPVFEAHGAVGAGISDGSLPPTVVPITRGGSAEDIASIILWMAGSGGGYLSGNIVVSDGGRLSSVPSTY</sequence>
<name>A0ABR3Y3W4_9EURO</name>
<accession>A0ABR3Y3W4</accession>
<comment type="similarity">
    <text evidence="1">Belongs to the short-chain dehydrogenases/reductases (SDR) family.</text>
</comment>
<dbReference type="Pfam" id="PF00106">
    <property type="entry name" value="adh_short"/>
    <property type="match status" value="1"/>
</dbReference>
<dbReference type="Gene3D" id="3.40.50.720">
    <property type="entry name" value="NAD(P)-binding Rossmann-like Domain"/>
    <property type="match status" value="1"/>
</dbReference>
<gene>
    <name evidence="4" type="ORF">Plec18167_003052</name>
</gene>
<dbReference type="SUPFAM" id="SSF51735">
    <property type="entry name" value="NAD(P)-binding Rossmann-fold domains"/>
    <property type="match status" value="1"/>
</dbReference>
<comment type="caution">
    <text evidence="4">The sequence shown here is derived from an EMBL/GenBank/DDBJ whole genome shotgun (WGS) entry which is preliminary data.</text>
</comment>
<dbReference type="InterPro" id="IPR020904">
    <property type="entry name" value="Sc_DH/Rdtase_CS"/>
</dbReference>
<dbReference type="PANTHER" id="PTHR43618:SF18">
    <property type="entry name" value="SHORT CHAIN DEHYDROGENASE_REDUCTASE FAMILY (AFU_ORTHOLOGUE AFUA_5G12480)"/>
    <property type="match status" value="1"/>
</dbReference>
<dbReference type="PRINTS" id="PR00081">
    <property type="entry name" value="GDHRDH"/>
</dbReference>
<evidence type="ECO:0000256" key="3">
    <source>
        <dbReference type="ARBA" id="ARBA00023002"/>
    </source>
</evidence>
<evidence type="ECO:0008006" key="6">
    <source>
        <dbReference type="Google" id="ProtNLM"/>
    </source>
</evidence>
<reference evidence="4 5" key="1">
    <citation type="journal article" date="2024" name="IMA Fungus">
        <title>IMA Genome - F19 : A genome assembly and annotation guide to empower mycologists, including annotated draft genome sequences of Ceratocystis pirilliformis, Diaporthe australafricana, Fusarium ophioides, Paecilomyces lecythidis, and Sporothrix stenoceras.</title>
        <authorList>
            <person name="Aylward J."/>
            <person name="Wilson A.M."/>
            <person name="Visagie C.M."/>
            <person name="Spraker J."/>
            <person name="Barnes I."/>
            <person name="Buitendag C."/>
            <person name="Ceriani C."/>
            <person name="Del Mar Angel L."/>
            <person name="du Plessis D."/>
            <person name="Fuchs T."/>
            <person name="Gasser K."/>
            <person name="Kramer D."/>
            <person name="Li W."/>
            <person name="Munsamy K."/>
            <person name="Piso A."/>
            <person name="Price J.L."/>
            <person name="Sonnekus B."/>
            <person name="Thomas C."/>
            <person name="van der Nest A."/>
            <person name="van Dijk A."/>
            <person name="van Heerden A."/>
            <person name="van Vuuren N."/>
            <person name="Yilmaz N."/>
            <person name="Duong T.A."/>
            <person name="van der Merwe N.A."/>
            <person name="Wingfield M.J."/>
            <person name="Wingfield B.D."/>
        </authorList>
    </citation>
    <scope>NUCLEOTIDE SEQUENCE [LARGE SCALE GENOMIC DNA]</scope>
    <source>
        <strain evidence="4 5">CMW 18167</strain>
    </source>
</reference>
<keyword evidence="5" id="KW-1185">Reference proteome</keyword>
<evidence type="ECO:0000256" key="1">
    <source>
        <dbReference type="ARBA" id="ARBA00006484"/>
    </source>
</evidence>
<dbReference type="InterPro" id="IPR002347">
    <property type="entry name" value="SDR_fam"/>
</dbReference>
<dbReference type="Proteomes" id="UP001583193">
    <property type="component" value="Unassembled WGS sequence"/>
</dbReference>
<keyword evidence="3" id="KW-0560">Oxidoreductase</keyword>
<evidence type="ECO:0000313" key="4">
    <source>
        <dbReference type="EMBL" id="KAL1882630.1"/>
    </source>
</evidence>
<proteinExistence type="inferred from homology"/>
<dbReference type="PROSITE" id="PS00061">
    <property type="entry name" value="ADH_SHORT"/>
    <property type="match status" value="1"/>
</dbReference>
<evidence type="ECO:0000256" key="2">
    <source>
        <dbReference type="ARBA" id="ARBA00022857"/>
    </source>
</evidence>
<dbReference type="CDD" id="cd05233">
    <property type="entry name" value="SDR_c"/>
    <property type="match status" value="1"/>
</dbReference>
<dbReference type="InterPro" id="IPR052178">
    <property type="entry name" value="Sec_Metab_Biosynth_SDR"/>
</dbReference>
<dbReference type="PANTHER" id="PTHR43618">
    <property type="entry name" value="7-ALPHA-HYDROXYSTEROID DEHYDROGENASE"/>
    <property type="match status" value="1"/>
</dbReference>